<sequence length="173" mass="20008">MMMSLKKYGSLMLLLFVPFWVAGQQLKVEIEGDANFSNSLIPVREAGEDYSSTIEHESSLYISVLYVNYFDYWFNPNKKWSVYVHKSDIEWNSDFTIKARRTGNGSRVNWFAPGVNIHDGTNYQEISNNPVYFFRGRHGIAYIPLSFQLSGFSVTMGAKDFETSLVFTVYDDW</sequence>
<proteinExistence type="predicted"/>
<protein>
    <submittedName>
        <fullName evidence="1">Uncharacterized protein</fullName>
    </submittedName>
</protein>
<dbReference type="RefSeq" id="WP_119351104.1">
    <property type="nucleotide sequence ID" value="NZ_QWET01000014.1"/>
</dbReference>
<name>A0A399CY09_9BACT</name>
<reference evidence="1 2" key="1">
    <citation type="journal article" date="2015" name="Int. J. Syst. Evol. Microbiol.">
        <title>Mariniphaga sediminis sp. nov., isolated from coastal sediment.</title>
        <authorList>
            <person name="Wang F.Q."/>
            <person name="Shen Q.Y."/>
            <person name="Chen G.J."/>
            <person name="Du Z.J."/>
        </authorList>
    </citation>
    <scope>NUCLEOTIDE SEQUENCE [LARGE SCALE GENOMIC DNA]</scope>
    <source>
        <strain evidence="1 2">SY21</strain>
    </source>
</reference>
<dbReference type="Proteomes" id="UP000266441">
    <property type="component" value="Unassembled WGS sequence"/>
</dbReference>
<dbReference type="AlphaFoldDB" id="A0A399CY09"/>
<dbReference type="OrthoDB" id="1123066at2"/>
<evidence type="ECO:0000313" key="2">
    <source>
        <dbReference type="Proteomes" id="UP000266441"/>
    </source>
</evidence>
<keyword evidence="2" id="KW-1185">Reference proteome</keyword>
<accession>A0A399CY09</accession>
<organism evidence="1 2">
    <name type="scientific">Mariniphaga sediminis</name>
    <dbReference type="NCBI Taxonomy" id="1628158"/>
    <lineage>
        <taxon>Bacteria</taxon>
        <taxon>Pseudomonadati</taxon>
        <taxon>Bacteroidota</taxon>
        <taxon>Bacteroidia</taxon>
        <taxon>Marinilabiliales</taxon>
        <taxon>Prolixibacteraceae</taxon>
        <taxon>Mariniphaga</taxon>
    </lineage>
</organism>
<gene>
    <name evidence="1" type="ORF">D1164_17075</name>
</gene>
<comment type="caution">
    <text evidence="1">The sequence shown here is derived from an EMBL/GenBank/DDBJ whole genome shotgun (WGS) entry which is preliminary data.</text>
</comment>
<dbReference type="EMBL" id="QWET01000014">
    <property type="protein sequence ID" value="RIH64043.1"/>
    <property type="molecule type" value="Genomic_DNA"/>
</dbReference>
<evidence type="ECO:0000313" key="1">
    <source>
        <dbReference type="EMBL" id="RIH64043.1"/>
    </source>
</evidence>